<dbReference type="EMBL" id="CAJQYY010000012">
    <property type="protein sequence ID" value="CAG4898254.1"/>
    <property type="molecule type" value="Genomic_DNA"/>
</dbReference>
<evidence type="ECO:0000259" key="6">
    <source>
        <dbReference type="SMART" id="SM00528"/>
    </source>
</evidence>
<comment type="subcellular location">
    <subcellularLocation>
        <location evidence="1">Cytoplasm</location>
        <location evidence="1">Nucleoid</location>
    </subcellularLocation>
</comment>
<dbReference type="Gene3D" id="4.10.430.30">
    <property type="match status" value="1"/>
</dbReference>
<gene>
    <name evidence="7" type="ORF">R54767_02363</name>
</gene>
<dbReference type="PANTHER" id="PTHR38097:SF2">
    <property type="entry name" value="DNA-BINDING PROTEIN STPA"/>
    <property type="match status" value="1"/>
</dbReference>
<dbReference type="SMART" id="SM00528">
    <property type="entry name" value="HNS"/>
    <property type="match status" value="1"/>
</dbReference>
<organism evidence="7 8">
    <name type="scientific">Paraburkholderia gardini</name>
    <dbReference type="NCBI Taxonomy" id="2823469"/>
    <lineage>
        <taxon>Bacteria</taxon>
        <taxon>Pseudomonadati</taxon>
        <taxon>Pseudomonadota</taxon>
        <taxon>Betaproteobacteria</taxon>
        <taxon>Burkholderiales</taxon>
        <taxon>Burkholderiaceae</taxon>
        <taxon>Paraburkholderia</taxon>
    </lineage>
</organism>
<evidence type="ECO:0000256" key="5">
    <source>
        <dbReference type="SAM" id="MobiDB-lite"/>
    </source>
</evidence>
<comment type="similarity">
    <text evidence="2">Belongs to the histone-like protein H-NS family.</text>
</comment>
<dbReference type="RefSeq" id="WP_228978261.1">
    <property type="nucleotide sequence ID" value="NZ_CAJQYY010000012.1"/>
</dbReference>
<keyword evidence="3" id="KW-0963">Cytoplasm</keyword>
<proteinExistence type="inferred from homology"/>
<evidence type="ECO:0000313" key="8">
    <source>
        <dbReference type="Proteomes" id="UP000789752"/>
    </source>
</evidence>
<evidence type="ECO:0000313" key="7">
    <source>
        <dbReference type="EMBL" id="CAG4898254.1"/>
    </source>
</evidence>
<reference evidence="7 8" key="1">
    <citation type="submission" date="2021-04" db="EMBL/GenBank/DDBJ databases">
        <authorList>
            <person name="Vanwijnsberghe S."/>
        </authorList>
    </citation>
    <scope>NUCLEOTIDE SEQUENCE [LARGE SCALE GENOMIC DNA]</scope>
    <source>
        <strain evidence="7 8">LMG 32171</strain>
    </source>
</reference>
<protein>
    <recommendedName>
        <fullName evidence="6">DNA-binding protein H-NS-like C-terminal domain-containing protein</fullName>
    </recommendedName>
</protein>
<evidence type="ECO:0000256" key="4">
    <source>
        <dbReference type="ARBA" id="ARBA00023125"/>
    </source>
</evidence>
<comment type="caution">
    <text evidence="7">The sequence shown here is derived from an EMBL/GenBank/DDBJ whole genome shotgun (WGS) entry which is preliminary data.</text>
</comment>
<dbReference type="Pfam" id="PF00816">
    <property type="entry name" value="Histone_HNS"/>
    <property type="match status" value="1"/>
</dbReference>
<dbReference type="Proteomes" id="UP000789752">
    <property type="component" value="Unassembled WGS sequence"/>
</dbReference>
<keyword evidence="8" id="KW-1185">Reference proteome</keyword>
<dbReference type="InterPro" id="IPR027444">
    <property type="entry name" value="H-NS_C_dom"/>
</dbReference>
<evidence type="ECO:0000256" key="1">
    <source>
        <dbReference type="ARBA" id="ARBA00004453"/>
    </source>
</evidence>
<feature type="compositionally biased region" description="Low complexity" evidence="5">
    <location>
        <begin position="65"/>
        <end position="80"/>
    </location>
</feature>
<evidence type="ECO:0000256" key="2">
    <source>
        <dbReference type="ARBA" id="ARBA00010610"/>
    </source>
</evidence>
<keyword evidence="4" id="KW-0238">DNA-binding</keyword>
<name>A0ABN7QJ08_9BURK</name>
<evidence type="ECO:0000256" key="3">
    <source>
        <dbReference type="ARBA" id="ARBA00022490"/>
    </source>
</evidence>
<dbReference type="SUPFAM" id="SSF81273">
    <property type="entry name" value="H-NS histone-like proteins"/>
    <property type="match status" value="1"/>
</dbReference>
<accession>A0ABN7QJ08</accession>
<sequence>MATLEQIQARLKKLQAQADALIARKTQVAVNQIRELMLKHGLTTADIEAKAKARREANALSGRSANGKAKPVGAAKGKLPAKYRDPKTGATWSGHARPPVWIKNVKDRTKFLIDAAAESAAAVSGAAGKAKVTAKRGAAAKKTTAKKVVAKKTAAAKKVTVKKAAGVKTAVKRTVATAGRKAAVKKTAAKKGAAKKATAVKKVAVKKIAAAADTVAAS</sequence>
<dbReference type="PANTHER" id="PTHR38097">
    <property type="match status" value="1"/>
</dbReference>
<feature type="region of interest" description="Disordered" evidence="5">
    <location>
        <begin position="58"/>
        <end position="94"/>
    </location>
</feature>
<feature type="domain" description="DNA-binding protein H-NS-like C-terminal" evidence="6">
    <location>
        <begin position="73"/>
        <end position="113"/>
    </location>
</feature>